<gene>
    <name evidence="3" type="ORF">FHW18_001001</name>
</gene>
<evidence type="ECO:0008006" key="5">
    <source>
        <dbReference type="Google" id="ProtNLM"/>
    </source>
</evidence>
<organism evidence="3 4">
    <name type="scientific">Pigmentiphaga litoralis</name>
    <dbReference type="NCBI Taxonomy" id="516702"/>
    <lineage>
        <taxon>Bacteria</taxon>
        <taxon>Pseudomonadati</taxon>
        <taxon>Pseudomonadota</taxon>
        <taxon>Betaproteobacteria</taxon>
        <taxon>Burkholderiales</taxon>
        <taxon>Alcaligenaceae</taxon>
        <taxon>Pigmentiphaga</taxon>
    </lineage>
</organism>
<comment type="caution">
    <text evidence="3">The sequence shown here is derived from an EMBL/GenBank/DDBJ whole genome shotgun (WGS) entry which is preliminary data.</text>
</comment>
<dbReference type="EMBL" id="JACBYR010000001">
    <property type="protein sequence ID" value="NYE81730.1"/>
    <property type="molecule type" value="Genomic_DNA"/>
</dbReference>
<evidence type="ECO:0000313" key="3">
    <source>
        <dbReference type="EMBL" id="NYE81730.1"/>
    </source>
</evidence>
<protein>
    <recommendedName>
        <fullName evidence="5">DUF3887 domain-containing protein</fullName>
    </recommendedName>
</protein>
<name>A0A7Y9IRY6_9BURK</name>
<proteinExistence type="predicted"/>
<feature type="region of interest" description="Disordered" evidence="1">
    <location>
        <begin position="36"/>
        <end position="58"/>
    </location>
</feature>
<evidence type="ECO:0000313" key="4">
    <source>
        <dbReference type="Proteomes" id="UP000542125"/>
    </source>
</evidence>
<evidence type="ECO:0000256" key="1">
    <source>
        <dbReference type="SAM" id="MobiDB-lite"/>
    </source>
</evidence>
<feature type="signal peptide" evidence="2">
    <location>
        <begin position="1"/>
        <end position="25"/>
    </location>
</feature>
<reference evidence="3 4" key="1">
    <citation type="submission" date="2020-07" db="EMBL/GenBank/DDBJ databases">
        <title>Genomic Encyclopedia of Type Strains, Phase IV (KMG-V): Genome sequencing to study the core and pangenomes of soil and plant-associated prokaryotes.</title>
        <authorList>
            <person name="Whitman W."/>
        </authorList>
    </citation>
    <scope>NUCLEOTIDE SEQUENCE [LARGE SCALE GENOMIC DNA]</scope>
    <source>
        <strain evidence="3 4">SAS40</strain>
    </source>
</reference>
<dbReference type="AlphaFoldDB" id="A0A7Y9IRY6"/>
<feature type="chain" id="PRO_5031491610" description="DUF3887 domain-containing protein" evidence="2">
    <location>
        <begin position="26"/>
        <end position="164"/>
    </location>
</feature>
<dbReference type="PROSITE" id="PS51257">
    <property type="entry name" value="PROKAR_LIPOPROTEIN"/>
    <property type="match status" value="1"/>
</dbReference>
<dbReference type="Proteomes" id="UP000542125">
    <property type="component" value="Unassembled WGS sequence"/>
</dbReference>
<evidence type="ECO:0000256" key="2">
    <source>
        <dbReference type="SAM" id="SignalP"/>
    </source>
</evidence>
<dbReference type="RefSeq" id="WP_179583938.1">
    <property type="nucleotide sequence ID" value="NZ_JACBYR010000001.1"/>
</dbReference>
<sequence>MSPLRGAVSACLLAGACLVSASAFAAQAARSPAAAAPAAGSTSGSSSGSSAASSSTGAPVTITPQLEDRIVMSLLAAIQAKDYQQFVGLGNANFGKLDKAAFDAVSTQLSPRLQAGYTADRLTQYQQQGYEFSLWKISFKDNGDDIIATLNVARDGKVGGFVLR</sequence>
<keyword evidence="2" id="KW-0732">Signal</keyword>
<keyword evidence="4" id="KW-1185">Reference proteome</keyword>
<accession>A0A7Y9IRY6</accession>